<evidence type="ECO:0000313" key="2">
    <source>
        <dbReference type="EMBL" id="CAG8434184.1"/>
    </source>
</evidence>
<organism evidence="2 3">
    <name type="scientific">Diversispora eburnea</name>
    <dbReference type="NCBI Taxonomy" id="1213867"/>
    <lineage>
        <taxon>Eukaryota</taxon>
        <taxon>Fungi</taxon>
        <taxon>Fungi incertae sedis</taxon>
        <taxon>Mucoromycota</taxon>
        <taxon>Glomeromycotina</taxon>
        <taxon>Glomeromycetes</taxon>
        <taxon>Diversisporales</taxon>
        <taxon>Diversisporaceae</taxon>
        <taxon>Diversispora</taxon>
    </lineage>
</organism>
<feature type="region of interest" description="Disordered" evidence="1">
    <location>
        <begin position="24"/>
        <end position="44"/>
    </location>
</feature>
<protein>
    <submittedName>
        <fullName evidence="2">6696_t:CDS:1</fullName>
    </submittedName>
</protein>
<dbReference type="AlphaFoldDB" id="A0A9N8UWJ2"/>
<dbReference type="Proteomes" id="UP000789706">
    <property type="component" value="Unassembled WGS sequence"/>
</dbReference>
<reference evidence="2" key="1">
    <citation type="submission" date="2021-06" db="EMBL/GenBank/DDBJ databases">
        <authorList>
            <person name="Kallberg Y."/>
            <person name="Tangrot J."/>
            <person name="Rosling A."/>
        </authorList>
    </citation>
    <scope>NUCLEOTIDE SEQUENCE</scope>
    <source>
        <strain evidence="2">AZ414A</strain>
    </source>
</reference>
<accession>A0A9N8UWJ2</accession>
<comment type="caution">
    <text evidence="2">The sequence shown here is derived from an EMBL/GenBank/DDBJ whole genome shotgun (WGS) entry which is preliminary data.</text>
</comment>
<dbReference type="EMBL" id="CAJVPK010000023">
    <property type="protein sequence ID" value="CAG8434184.1"/>
    <property type="molecule type" value="Genomic_DNA"/>
</dbReference>
<keyword evidence="3" id="KW-1185">Reference proteome</keyword>
<gene>
    <name evidence="2" type="ORF">DEBURN_LOCUS665</name>
</gene>
<feature type="compositionally biased region" description="Polar residues" evidence="1">
    <location>
        <begin position="35"/>
        <end position="44"/>
    </location>
</feature>
<proteinExistence type="predicted"/>
<name>A0A9N8UWJ2_9GLOM</name>
<evidence type="ECO:0000256" key="1">
    <source>
        <dbReference type="SAM" id="MobiDB-lite"/>
    </source>
</evidence>
<evidence type="ECO:0000313" key="3">
    <source>
        <dbReference type="Proteomes" id="UP000789706"/>
    </source>
</evidence>
<sequence>MSQLDIKKNGLNKKVEENTKASLSAISNPGLGKGQFSNTRAYQI</sequence>